<evidence type="ECO:0000313" key="1">
    <source>
        <dbReference type="EMBL" id="CRZ00703.1"/>
    </source>
</evidence>
<organism evidence="1">
    <name type="scientific">Spongospora subterranea</name>
    <dbReference type="NCBI Taxonomy" id="70186"/>
    <lineage>
        <taxon>Eukaryota</taxon>
        <taxon>Sar</taxon>
        <taxon>Rhizaria</taxon>
        <taxon>Endomyxa</taxon>
        <taxon>Phytomyxea</taxon>
        <taxon>Plasmodiophorida</taxon>
        <taxon>Plasmodiophoridae</taxon>
        <taxon>Spongospora</taxon>
    </lineage>
</organism>
<name>A0A0H5QF87_9EUKA</name>
<accession>A0A0H5QF87</accession>
<protein>
    <submittedName>
        <fullName evidence="1">Uncharacterized protein</fullName>
    </submittedName>
</protein>
<dbReference type="EMBL" id="HACM01000261">
    <property type="protein sequence ID" value="CRZ00703.1"/>
    <property type="molecule type" value="Transcribed_RNA"/>
</dbReference>
<sequence length="104" mass="11348">MCEKAESPVHFLGIGIKSSGIDPIQLLSGRIFLRAPGAASLSQKCNICIIMESIFFLEIRIIDVVRTGEPGQVEPCGLVVDVLRILVRSAETQVVAINQNDVWN</sequence>
<proteinExistence type="predicted"/>
<reference evidence="1" key="1">
    <citation type="submission" date="2015-04" db="EMBL/GenBank/DDBJ databases">
        <title>The genome sequence of the plant pathogenic Rhizarian Plasmodiophora brassicae reveals insights in its biotrophic life cycle and the origin of chitin synthesis.</title>
        <authorList>
            <person name="Schwelm A."/>
            <person name="Fogelqvist J."/>
            <person name="Knaust A."/>
            <person name="Julke S."/>
            <person name="Lilja T."/>
            <person name="Dhandapani V."/>
            <person name="Bonilla-Rosso G."/>
            <person name="Karlsson M."/>
            <person name="Shevchenko A."/>
            <person name="Choi S.R."/>
            <person name="Kim H.G."/>
            <person name="Park J.Y."/>
            <person name="Lim Y.P."/>
            <person name="Ludwig-Muller J."/>
            <person name="Dixelius C."/>
        </authorList>
    </citation>
    <scope>NUCLEOTIDE SEQUENCE</scope>
    <source>
        <tissue evidence="1">Potato root galls</tissue>
    </source>
</reference>
<dbReference type="AlphaFoldDB" id="A0A0H5QF87"/>